<feature type="transmembrane region" description="Helical" evidence="5">
    <location>
        <begin position="109"/>
        <end position="129"/>
    </location>
</feature>
<dbReference type="Proteomes" id="UP000230233">
    <property type="component" value="Chromosome X"/>
</dbReference>
<protein>
    <recommendedName>
        <fullName evidence="6">G-protein coupled receptors family 1 profile domain-containing protein</fullName>
    </recommendedName>
</protein>
<keyword evidence="8" id="KW-1185">Reference proteome</keyword>
<keyword evidence="3 5" id="KW-1133">Transmembrane helix</keyword>
<keyword evidence="2 5" id="KW-0812">Transmembrane</keyword>
<proteinExistence type="predicted"/>
<dbReference type="PROSITE" id="PS50262">
    <property type="entry name" value="G_PROTEIN_RECEP_F1_2"/>
    <property type="match status" value="1"/>
</dbReference>
<accession>A0A2G5T0J4</accession>
<gene>
    <name evidence="7" type="primary">Cnig_chr_X.g25940</name>
    <name evidence="7" type="ORF">B9Z55_025940</name>
</gene>
<evidence type="ECO:0000256" key="1">
    <source>
        <dbReference type="ARBA" id="ARBA00004370"/>
    </source>
</evidence>
<evidence type="ECO:0000313" key="7">
    <source>
        <dbReference type="EMBL" id="PIC20905.1"/>
    </source>
</evidence>
<evidence type="ECO:0000256" key="3">
    <source>
        <dbReference type="ARBA" id="ARBA00022989"/>
    </source>
</evidence>
<evidence type="ECO:0000256" key="5">
    <source>
        <dbReference type="SAM" id="Phobius"/>
    </source>
</evidence>
<feature type="transmembrane region" description="Helical" evidence="5">
    <location>
        <begin position="292"/>
        <end position="313"/>
    </location>
</feature>
<dbReference type="PANTHER" id="PTHR24224:SF37">
    <property type="entry name" value="G-PROTEIN COUPLED RECEPTORS FAMILY 1 PROFILE DOMAIN-CONTAINING PROTEIN"/>
    <property type="match status" value="1"/>
</dbReference>
<evidence type="ECO:0000313" key="8">
    <source>
        <dbReference type="Proteomes" id="UP000230233"/>
    </source>
</evidence>
<evidence type="ECO:0000259" key="6">
    <source>
        <dbReference type="PROSITE" id="PS50262"/>
    </source>
</evidence>
<reference evidence="8" key="1">
    <citation type="submission" date="2017-10" db="EMBL/GenBank/DDBJ databases">
        <title>Rapid genome shrinkage in a self-fertile nematode reveals novel sperm competition proteins.</title>
        <authorList>
            <person name="Yin D."/>
            <person name="Schwarz E.M."/>
            <person name="Thomas C.G."/>
            <person name="Felde R.L."/>
            <person name="Korf I.F."/>
            <person name="Cutter A.D."/>
            <person name="Schartner C.M."/>
            <person name="Ralston E.J."/>
            <person name="Meyer B.J."/>
            <person name="Haag E.S."/>
        </authorList>
    </citation>
    <scope>NUCLEOTIDE SEQUENCE [LARGE SCALE GENOMIC DNA]</scope>
    <source>
        <strain evidence="8">JU1422</strain>
    </source>
</reference>
<dbReference type="SUPFAM" id="SSF81321">
    <property type="entry name" value="Family A G protein-coupled receptor-like"/>
    <property type="match status" value="1"/>
</dbReference>
<name>A0A2G5T0J4_9PELO</name>
<dbReference type="Gene3D" id="1.20.1070.10">
    <property type="entry name" value="Rhodopsin 7-helix transmembrane proteins"/>
    <property type="match status" value="1"/>
</dbReference>
<organism evidence="7 8">
    <name type="scientific">Caenorhabditis nigoni</name>
    <dbReference type="NCBI Taxonomy" id="1611254"/>
    <lineage>
        <taxon>Eukaryota</taxon>
        <taxon>Metazoa</taxon>
        <taxon>Ecdysozoa</taxon>
        <taxon>Nematoda</taxon>
        <taxon>Chromadorea</taxon>
        <taxon>Rhabditida</taxon>
        <taxon>Rhabditina</taxon>
        <taxon>Rhabditomorpha</taxon>
        <taxon>Rhabditoidea</taxon>
        <taxon>Rhabditidae</taxon>
        <taxon>Peloderinae</taxon>
        <taxon>Caenorhabditis</taxon>
    </lineage>
</organism>
<dbReference type="AlphaFoldDB" id="A0A2G5T0J4"/>
<dbReference type="InterPro" id="IPR017452">
    <property type="entry name" value="GPCR_Rhodpsn_7TM"/>
</dbReference>
<comment type="caution">
    <text evidence="7">The sequence shown here is derived from an EMBL/GenBank/DDBJ whole genome shotgun (WGS) entry which is preliminary data.</text>
</comment>
<comment type="subcellular location">
    <subcellularLocation>
        <location evidence="1">Membrane</location>
    </subcellularLocation>
</comment>
<dbReference type="PANTHER" id="PTHR24224">
    <property type="entry name" value="CARDIOACCELERATORY PEPTIDE RECEPTOR-RELATED"/>
    <property type="match status" value="1"/>
</dbReference>
<dbReference type="CDD" id="cd00637">
    <property type="entry name" value="7tm_classA_rhodopsin-like"/>
    <property type="match status" value="1"/>
</dbReference>
<keyword evidence="4 5" id="KW-0472">Membrane</keyword>
<evidence type="ECO:0000256" key="4">
    <source>
        <dbReference type="ARBA" id="ARBA00023136"/>
    </source>
</evidence>
<dbReference type="OrthoDB" id="5834857at2759"/>
<dbReference type="EMBL" id="PDUG01000006">
    <property type="protein sequence ID" value="PIC20905.1"/>
    <property type="molecule type" value="Genomic_DNA"/>
</dbReference>
<sequence length="383" mass="44286">MKHSTLIWPGGDSAVGMTIHSFYFVIIFIGLVLNIYVVFRMRKFCRTDKDQFLNGTGLYLMSMACCDAVNLVLSSVEMVTYLLPVAASEETAHILCKVLEFTVRCCYTYSMYCWLFMSGLRYLAVFQAIHYTTVWRSPWHMVIPCFIVALITNMYLLVAVKQDNYRCALTVDDYSSLYSSVDVFISTLVPVSFVLALDLLVLCFRPTRQQTDPLLQVVFHKLDEDTEKVSPHLKNCLYSSYFEKRQQTTRKFMFVTFLAIGMSAPDGILRAVRLYFDGDVVFTLFQIFKGLYLIRFTFNAFYLTLFVFDRNLLSKVSSSRHLSVSMRRLEEEPAIVPRERSRTLSCQRPPLVTQLTRNASCIIYNENKDGKEKDNERSTSLWV</sequence>
<feature type="transmembrane region" description="Helical" evidence="5">
    <location>
        <begin position="141"/>
        <end position="160"/>
    </location>
</feature>
<dbReference type="GO" id="GO:0016020">
    <property type="term" value="C:membrane"/>
    <property type="evidence" value="ECO:0007669"/>
    <property type="project" value="UniProtKB-SubCell"/>
</dbReference>
<dbReference type="InterPro" id="IPR052665">
    <property type="entry name" value="Neuropeptide-GPCR"/>
</dbReference>
<feature type="transmembrane region" description="Helical" evidence="5">
    <location>
        <begin position="252"/>
        <end position="272"/>
    </location>
</feature>
<feature type="transmembrane region" description="Helical" evidence="5">
    <location>
        <begin position="20"/>
        <end position="39"/>
    </location>
</feature>
<feature type="domain" description="G-protein coupled receptors family 1 profile" evidence="6">
    <location>
        <begin position="30"/>
        <end position="303"/>
    </location>
</feature>
<evidence type="ECO:0000256" key="2">
    <source>
        <dbReference type="ARBA" id="ARBA00022692"/>
    </source>
</evidence>